<feature type="region of interest" description="Disordered" evidence="1">
    <location>
        <begin position="10"/>
        <end position="30"/>
    </location>
</feature>
<dbReference type="EMBL" id="WOTW01000023">
    <property type="protein sequence ID" value="MUP38350.1"/>
    <property type="molecule type" value="Genomic_DNA"/>
</dbReference>
<evidence type="ECO:0000313" key="2">
    <source>
        <dbReference type="EMBL" id="MUP38350.1"/>
    </source>
</evidence>
<evidence type="ECO:0000313" key="5">
    <source>
        <dbReference type="Proteomes" id="UP000462449"/>
    </source>
</evidence>
<name>A0A7M4D6S1_9BACT</name>
<sequence>MGLATILGVGEVGGNRHLNPGPSPRGKESLLSKKMCRYQELYSPLLKGEG</sequence>
<accession>A0A7M4D6S1</accession>
<dbReference type="RefSeq" id="WP_156196001.1">
    <property type="nucleotide sequence ID" value="NZ_QTZN02000023.1"/>
</dbReference>
<dbReference type="Proteomes" id="UP000285951">
    <property type="component" value="Unassembled WGS sequence"/>
</dbReference>
<keyword evidence="4" id="KW-1185">Reference proteome</keyword>
<organism evidence="2 5">
    <name type="scientific">Labilibaculum euxinus</name>
    <dbReference type="NCBI Taxonomy" id="2686357"/>
    <lineage>
        <taxon>Bacteria</taxon>
        <taxon>Pseudomonadati</taxon>
        <taxon>Bacteroidota</taxon>
        <taxon>Bacteroidia</taxon>
        <taxon>Marinilabiliales</taxon>
        <taxon>Marinifilaceae</taxon>
        <taxon>Labilibaculum</taxon>
    </lineage>
</organism>
<protein>
    <submittedName>
        <fullName evidence="2">Uncharacterized protein</fullName>
    </submittedName>
</protein>
<evidence type="ECO:0000313" key="3">
    <source>
        <dbReference type="EMBL" id="MVB07555.1"/>
    </source>
</evidence>
<gene>
    <name evidence="3" type="ORF">DWB62_011040</name>
    <name evidence="2" type="ORF">GNY23_11040</name>
</gene>
<reference evidence="3 4" key="1">
    <citation type="submission" date="2019-11" db="EMBL/GenBank/DDBJ databases">
        <title>Draft genome sequence of Labilibaculum sp. strain SYP isolated from Black Sea.</title>
        <authorList>
            <person name="Yadav S."/>
            <person name="Villanueva L."/>
        </authorList>
    </citation>
    <scope>NUCLEOTIDE SEQUENCE [LARGE SCALE GENOMIC DNA]</scope>
    <source>
        <strain evidence="3 4">44</strain>
    </source>
</reference>
<proteinExistence type="predicted"/>
<dbReference type="Proteomes" id="UP000462449">
    <property type="component" value="Unassembled WGS sequence"/>
</dbReference>
<evidence type="ECO:0000313" key="4">
    <source>
        <dbReference type="Proteomes" id="UP000285951"/>
    </source>
</evidence>
<comment type="caution">
    <text evidence="2">The sequence shown here is derived from an EMBL/GenBank/DDBJ whole genome shotgun (WGS) entry which is preliminary data.</text>
</comment>
<dbReference type="AlphaFoldDB" id="A0A7M4D6S1"/>
<reference evidence="2 5" key="2">
    <citation type="submission" date="2019-12" db="EMBL/GenBank/DDBJ databases">
        <title>Draft genome sequence of Labilibaculum sp. strain 44 isolated from deep waters of Black Sea.</title>
        <authorList>
            <person name="Yadav S."/>
            <person name="Villanueva L."/>
        </authorList>
    </citation>
    <scope>NUCLEOTIDE SEQUENCE [LARGE SCALE GENOMIC DNA]</scope>
    <source>
        <strain evidence="2 5">44</strain>
    </source>
</reference>
<evidence type="ECO:0000256" key="1">
    <source>
        <dbReference type="SAM" id="MobiDB-lite"/>
    </source>
</evidence>
<dbReference type="EMBL" id="QTZN02000023">
    <property type="protein sequence ID" value="MVB07555.1"/>
    <property type="molecule type" value="Genomic_DNA"/>
</dbReference>